<dbReference type="RefSeq" id="WP_158913577.1">
    <property type="nucleotide sequence ID" value="NZ_JBIENY010000039.1"/>
</dbReference>
<evidence type="ECO:0000256" key="1">
    <source>
        <dbReference type="SAM" id="Phobius"/>
    </source>
</evidence>
<comment type="caution">
    <text evidence="2">The sequence shown here is derived from an EMBL/GenBank/DDBJ whole genome shotgun (WGS) entry which is preliminary data.</text>
</comment>
<evidence type="ECO:0000313" key="3">
    <source>
        <dbReference type="EMBL" id="MFG6296416.1"/>
    </source>
</evidence>
<name>A0ABW7DTM8_STRRO</name>
<feature type="transmembrane region" description="Helical" evidence="1">
    <location>
        <begin position="147"/>
        <end position="175"/>
    </location>
</feature>
<proteinExistence type="predicted"/>
<evidence type="ECO:0008006" key="5">
    <source>
        <dbReference type="Google" id="ProtNLM"/>
    </source>
</evidence>
<organism evidence="2 4">
    <name type="scientific">Streptomyces rochei</name>
    <name type="common">Streptomyces parvullus</name>
    <dbReference type="NCBI Taxonomy" id="1928"/>
    <lineage>
        <taxon>Bacteria</taxon>
        <taxon>Bacillati</taxon>
        <taxon>Actinomycetota</taxon>
        <taxon>Actinomycetes</taxon>
        <taxon>Kitasatosporales</taxon>
        <taxon>Streptomycetaceae</taxon>
        <taxon>Streptomyces</taxon>
        <taxon>Streptomyces rochei group</taxon>
    </lineage>
</organism>
<keyword evidence="1" id="KW-1133">Transmembrane helix</keyword>
<feature type="transmembrane region" description="Helical" evidence="1">
    <location>
        <begin position="350"/>
        <end position="371"/>
    </location>
</feature>
<sequence length="413" mass="45702">MYADGRDLVVRDARGREHQYAVGADGIRRAVFYPPTDLWGIVQKRPEDRWGVLVFKGHDGRDLLHVPLAGWLPEARCLGALDLRPRKCLDRTGLRQLVERLRIPLEESPERVTASGVPDDGWGSRPYRAVHAELPAWHGCAKPLGVFGWFIALVIGVAARIPWALTVAAAALFLLPAGDAVVRVRGWWCKRRQARLADKTEIRPSPAAGSGATRRFLRTASLRVLPHDVVLTNALGEERRLGRTGAHGVARLVRLVDAGTGEPLGVELRDGQGEVRAVLSWRFWFAGSPGSDGWTTLVDALKVPVSDEKYRRRRDARPWWQDHTLAGDARRMSPTEGRAARRQVAWYRSVASAHEPVVLPFFSAWLLFGLMSDEVPAFLAGLLSALTLVLSLGPATVSALVSHFSYDRTVEVE</sequence>
<feature type="transmembrane region" description="Helical" evidence="1">
    <location>
        <begin position="377"/>
        <end position="401"/>
    </location>
</feature>
<keyword evidence="1" id="KW-0812">Transmembrane</keyword>
<protein>
    <recommendedName>
        <fullName evidence="5">DUF2207 domain-containing protein</fullName>
    </recommendedName>
</protein>
<accession>A0ABW7DTM8</accession>
<dbReference type="EMBL" id="JBIENY010000039">
    <property type="protein sequence ID" value="MFG6294212.1"/>
    <property type="molecule type" value="Genomic_DNA"/>
</dbReference>
<reference evidence="2 4" key="1">
    <citation type="submission" date="2024-10" db="EMBL/GenBank/DDBJ databases">
        <title>Draft genome assembly of a novel steroid transforming actinomycete isolated from African clawed frog Xenopus laevis.</title>
        <authorList>
            <person name="Bragin E."/>
            <person name="Kollerov V."/>
            <person name="Donova M.V."/>
        </authorList>
    </citation>
    <scope>NUCLEOTIDE SEQUENCE [LARGE SCALE GENOMIC DNA]</scope>
    <source>
        <strain evidence="2 4">MTOC-St3</strain>
    </source>
</reference>
<dbReference type="EMBL" id="JBIENY010000208">
    <property type="protein sequence ID" value="MFG6296416.1"/>
    <property type="molecule type" value="Genomic_DNA"/>
</dbReference>
<dbReference type="Proteomes" id="UP001605990">
    <property type="component" value="Unassembled WGS sequence"/>
</dbReference>
<gene>
    <name evidence="2" type="ORF">ACGU38_02415</name>
    <name evidence="3" type="ORF">ACGU38_13805</name>
</gene>
<keyword evidence="4" id="KW-1185">Reference proteome</keyword>
<evidence type="ECO:0000313" key="4">
    <source>
        <dbReference type="Proteomes" id="UP001605990"/>
    </source>
</evidence>
<evidence type="ECO:0000313" key="2">
    <source>
        <dbReference type="EMBL" id="MFG6294212.1"/>
    </source>
</evidence>
<keyword evidence="1" id="KW-0472">Membrane</keyword>